<dbReference type="AlphaFoldDB" id="A0A396JKP4"/>
<comment type="caution">
    <text evidence="1">The sequence shown here is derived from an EMBL/GenBank/DDBJ whole genome shotgun (WGS) entry which is preliminary data.</text>
</comment>
<name>A0A396JKP4_MEDTR</name>
<organism evidence="1">
    <name type="scientific">Medicago truncatula</name>
    <name type="common">Barrel medic</name>
    <name type="synonym">Medicago tribuloides</name>
    <dbReference type="NCBI Taxonomy" id="3880"/>
    <lineage>
        <taxon>Eukaryota</taxon>
        <taxon>Viridiplantae</taxon>
        <taxon>Streptophyta</taxon>
        <taxon>Embryophyta</taxon>
        <taxon>Tracheophyta</taxon>
        <taxon>Spermatophyta</taxon>
        <taxon>Magnoliopsida</taxon>
        <taxon>eudicotyledons</taxon>
        <taxon>Gunneridae</taxon>
        <taxon>Pentapetalae</taxon>
        <taxon>rosids</taxon>
        <taxon>fabids</taxon>
        <taxon>Fabales</taxon>
        <taxon>Fabaceae</taxon>
        <taxon>Papilionoideae</taxon>
        <taxon>50 kb inversion clade</taxon>
        <taxon>NPAAA clade</taxon>
        <taxon>Hologalegina</taxon>
        <taxon>IRL clade</taxon>
        <taxon>Trifolieae</taxon>
        <taxon>Medicago</taxon>
    </lineage>
</organism>
<sequence>MEEKALLAEVDIDAGVTSKFGELVMDAGMSALRVLLLGHMMEKKHGDL</sequence>
<dbReference type="Proteomes" id="UP000265566">
    <property type="component" value="Chromosome 1"/>
</dbReference>
<gene>
    <name evidence="1" type="ORF">MtrunA17_Chr1g0170441</name>
</gene>
<reference evidence="1" key="1">
    <citation type="journal article" date="2018" name="Nat. Plants">
        <title>Whole-genome landscape of Medicago truncatula symbiotic genes.</title>
        <authorList>
            <person name="Pecrix Y."/>
            <person name="Gamas P."/>
            <person name="Carrere S."/>
        </authorList>
    </citation>
    <scope>NUCLEOTIDE SEQUENCE</scope>
    <source>
        <tissue evidence="1">Leaves</tissue>
    </source>
</reference>
<protein>
    <submittedName>
        <fullName evidence="1">Uncharacterized protein</fullName>
    </submittedName>
</protein>
<proteinExistence type="predicted"/>
<accession>A0A396JKP4</accession>
<dbReference type="Gramene" id="rna2511">
    <property type="protein sequence ID" value="RHN78850.1"/>
    <property type="gene ID" value="gene2511"/>
</dbReference>
<evidence type="ECO:0000313" key="1">
    <source>
        <dbReference type="EMBL" id="RHN78850.1"/>
    </source>
</evidence>
<dbReference type="EMBL" id="PSQE01000001">
    <property type="protein sequence ID" value="RHN78850.1"/>
    <property type="molecule type" value="Genomic_DNA"/>
</dbReference>